<evidence type="ECO:0000256" key="6">
    <source>
        <dbReference type="ARBA" id="ARBA00038076"/>
    </source>
</evidence>
<feature type="transmembrane region" description="Helical" evidence="7">
    <location>
        <begin position="506"/>
        <end position="526"/>
    </location>
</feature>
<feature type="domain" description="ABC3 transporter permease C-terminal" evidence="8">
    <location>
        <begin position="992"/>
        <end position="1115"/>
    </location>
</feature>
<evidence type="ECO:0000256" key="3">
    <source>
        <dbReference type="ARBA" id="ARBA00022692"/>
    </source>
</evidence>
<feature type="transmembrane region" description="Helical" evidence="7">
    <location>
        <begin position="1086"/>
        <end position="1111"/>
    </location>
</feature>
<feature type="transmembrane region" description="Helical" evidence="7">
    <location>
        <begin position="327"/>
        <end position="349"/>
    </location>
</feature>
<evidence type="ECO:0000256" key="4">
    <source>
        <dbReference type="ARBA" id="ARBA00022989"/>
    </source>
</evidence>
<feature type="transmembrane region" description="Helical" evidence="7">
    <location>
        <begin position="423"/>
        <end position="448"/>
    </location>
</feature>
<name>A0A381Y3G6_9ZZZZ</name>
<evidence type="ECO:0000256" key="2">
    <source>
        <dbReference type="ARBA" id="ARBA00022475"/>
    </source>
</evidence>
<evidence type="ECO:0000256" key="7">
    <source>
        <dbReference type="SAM" id="Phobius"/>
    </source>
</evidence>
<dbReference type="AlphaFoldDB" id="A0A381Y3G6"/>
<comment type="subcellular location">
    <subcellularLocation>
        <location evidence="1">Cell membrane</location>
        <topology evidence="1">Multi-pass membrane protein</topology>
    </subcellularLocation>
</comment>
<dbReference type="InterPro" id="IPR003838">
    <property type="entry name" value="ABC3_permease_C"/>
</dbReference>
<dbReference type="InterPro" id="IPR050250">
    <property type="entry name" value="Macrolide_Exporter_MacB"/>
</dbReference>
<feature type="transmembrane region" description="Helical" evidence="7">
    <location>
        <begin position="469"/>
        <end position="486"/>
    </location>
</feature>
<dbReference type="GO" id="GO:0022857">
    <property type="term" value="F:transmembrane transporter activity"/>
    <property type="evidence" value="ECO:0007669"/>
    <property type="project" value="TreeGrafter"/>
</dbReference>
<feature type="transmembrane region" description="Helical" evidence="7">
    <location>
        <begin position="986"/>
        <end position="1013"/>
    </location>
</feature>
<dbReference type="Pfam" id="PF02687">
    <property type="entry name" value="FtsX"/>
    <property type="match status" value="2"/>
</dbReference>
<feature type="transmembrane region" description="Helical" evidence="7">
    <location>
        <begin position="1033"/>
        <end position="1055"/>
    </location>
</feature>
<dbReference type="GO" id="GO:0005886">
    <property type="term" value="C:plasma membrane"/>
    <property type="evidence" value="ECO:0007669"/>
    <property type="project" value="UniProtKB-SubCell"/>
</dbReference>
<feature type="domain" description="ABC3 transporter permease C-terminal" evidence="8">
    <location>
        <begin position="329"/>
        <end position="449"/>
    </location>
</feature>
<keyword evidence="3 7" id="KW-0812">Transmembrane</keyword>
<evidence type="ECO:0000256" key="5">
    <source>
        <dbReference type="ARBA" id="ARBA00023136"/>
    </source>
</evidence>
<keyword evidence="2" id="KW-1003">Cell membrane</keyword>
<evidence type="ECO:0000256" key="1">
    <source>
        <dbReference type="ARBA" id="ARBA00004651"/>
    </source>
</evidence>
<sequence length="1125" mass="122871">MPKLTYQLVSVWPMILRRSAAKWKLLSPVVLGVLLASVVMSGTVVFFDSLREIALDKSLERVSEKDVDVLLQANRGPTNIDEYRKVADRVEPVIEEFISPYAVSVTKAAKSATFFLSKPGSEEEAGIDARRAFVSYMPNLLENVVTNDGSGMPDPIEETDPEGVPIFRAIVPSDAAKNLNVSVGSVISVIPYWEDTVPFIRVMIVGTFDRSNPEDPYWHVVDSVFMSPYKAGTVSGSNFDTLPLYVSESDFMETLGPTFTEMVTTYAWTIDVETEKLNSSNASDAKKNILFARSILESELSRFSLKTELDKSLAEFDTRLLFTKLQMFVVLIMIVLVILYYVVTLSSLVMEQHKLEISQLSGRGATRSQILSVFALEGLTISVLTSLLAPLIAAGTVSILGYTPAFSDLTEGGLLPVRITGTSYLMSGLGGGLSFFALLIPAIQASKLSVSAERSLSNRPGKRSVVQRYYLDVGLLLIGLLLFKQLSEQGSLAARGLLGDVVVNQMMLAVPAVILIGASMVVLRLFPLSMDLISRIFASRLPVGIVLAIWNMSRNPVNYARLVLLLMLMTGLGIFAASFGGTLDRSFQDRELYKVGTDIRIPSVRINSVGLSRPVTEAYQISDGVKVVSPALRSTGLDLTRGLLGDSFSVLGIEPQSFRDIAVYRADYSTTDLSVLMSKIQPDTQLEGLVIPENARSLGLLVKSNISSATVALAARLRDANGRFFSYELGTLDSGDWNLKEVQLFGGRRPWRQLYPAKPLSLMSISVLETSSTGTLTPGTLLIDSIQFRSSQYGEMQTLESFRDIESWHLLKNVPDADKDRMELSMVSSNGDGSLLFAWGSGNAMVGRGIYSGALSKPLPALASQSFLDQYGHSLKDEVVISVGGQRITVLLADKFDYFPTLNTVDEGFLVMSLHPLLTATNAGALLGGTSINEIWISVDDSVDENGWMDIVESLEVDAPFPHGAILDAREVLAESSEDPLVRAGWRALLMIAFGSVFLLTTIGFISHSYLSYRERETQFALLRTIGLSRNQLMLLTWVEHASIIVVGMLIGTWMGGRLGMAIMPFLGSDEVGTELLPPLVMNVDWSSLVGIYISMGIVFSVATVIVAMSARKVSLNRLLRLGEK</sequence>
<accession>A0A381Y3G6</accession>
<organism evidence="9">
    <name type="scientific">marine metagenome</name>
    <dbReference type="NCBI Taxonomy" id="408172"/>
    <lineage>
        <taxon>unclassified sequences</taxon>
        <taxon>metagenomes</taxon>
        <taxon>ecological metagenomes</taxon>
    </lineage>
</organism>
<protein>
    <recommendedName>
        <fullName evidence="8">ABC3 transporter permease C-terminal domain-containing protein</fullName>
    </recommendedName>
</protein>
<dbReference type="PANTHER" id="PTHR30572">
    <property type="entry name" value="MEMBRANE COMPONENT OF TRANSPORTER-RELATED"/>
    <property type="match status" value="1"/>
</dbReference>
<feature type="transmembrane region" description="Helical" evidence="7">
    <location>
        <begin position="562"/>
        <end position="583"/>
    </location>
</feature>
<evidence type="ECO:0000313" key="9">
    <source>
        <dbReference type="EMBL" id="SVA71410.1"/>
    </source>
</evidence>
<feature type="transmembrane region" description="Helical" evidence="7">
    <location>
        <begin position="370"/>
        <end position="403"/>
    </location>
</feature>
<dbReference type="PANTHER" id="PTHR30572:SF4">
    <property type="entry name" value="ABC TRANSPORTER PERMEASE YTRF"/>
    <property type="match status" value="1"/>
</dbReference>
<comment type="similarity">
    <text evidence="6">Belongs to the ABC-4 integral membrane protein family.</text>
</comment>
<evidence type="ECO:0000259" key="8">
    <source>
        <dbReference type="Pfam" id="PF02687"/>
    </source>
</evidence>
<gene>
    <name evidence="9" type="ORF">METZ01_LOCUS124264</name>
</gene>
<keyword evidence="4 7" id="KW-1133">Transmembrane helix</keyword>
<proteinExistence type="inferred from homology"/>
<dbReference type="EMBL" id="UINC01017276">
    <property type="protein sequence ID" value="SVA71410.1"/>
    <property type="molecule type" value="Genomic_DNA"/>
</dbReference>
<keyword evidence="5 7" id="KW-0472">Membrane</keyword>
<reference evidence="9" key="1">
    <citation type="submission" date="2018-05" db="EMBL/GenBank/DDBJ databases">
        <authorList>
            <person name="Lanie J.A."/>
            <person name="Ng W.-L."/>
            <person name="Kazmierczak K.M."/>
            <person name="Andrzejewski T.M."/>
            <person name="Davidsen T.M."/>
            <person name="Wayne K.J."/>
            <person name="Tettelin H."/>
            <person name="Glass J.I."/>
            <person name="Rusch D."/>
            <person name="Podicherti R."/>
            <person name="Tsui H.-C.T."/>
            <person name="Winkler M.E."/>
        </authorList>
    </citation>
    <scope>NUCLEOTIDE SEQUENCE</scope>
</reference>